<evidence type="ECO:0000313" key="3">
    <source>
        <dbReference type="Proteomes" id="UP000676325"/>
    </source>
</evidence>
<dbReference type="AlphaFoldDB" id="A0A941E8B4"/>
<reference evidence="2" key="1">
    <citation type="submission" date="2021-04" db="EMBL/GenBank/DDBJ databases">
        <title>Genome based classification of Actinospica acidithermotolerans sp. nov., an actinobacterium isolated from an Indonesian hot spring.</title>
        <authorList>
            <person name="Kusuma A.B."/>
            <person name="Putra K.E."/>
            <person name="Nafisah S."/>
            <person name="Loh J."/>
            <person name="Nouioui I."/>
            <person name="Goodfellow M."/>
        </authorList>
    </citation>
    <scope>NUCLEOTIDE SEQUENCE</scope>
    <source>
        <strain evidence="2">MGRD01-02</strain>
    </source>
</reference>
<accession>A0A941E8B4</accession>
<keyword evidence="3" id="KW-1185">Reference proteome</keyword>
<protein>
    <submittedName>
        <fullName evidence="2">Uncharacterized protein</fullName>
    </submittedName>
</protein>
<name>A0A941E8B4_9ACTN</name>
<gene>
    <name evidence="2" type="ORF">KDK95_08645</name>
</gene>
<proteinExistence type="predicted"/>
<feature type="region of interest" description="Disordered" evidence="1">
    <location>
        <begin position="282"/>
        <end position="302"/>
    </location>
</feature>
<dbReference type="EMBL" id="JAGSOH010000016">
    <property type="protein sequence ID" value="MBR7826367.1"/>
    <property type="molecule type" value="Genomic_DNA"/>
</dbReference>
<sequence length="302" mass="32570">MSGEESAIFKGLAGDADKALGDAGGALGRFTEKTAQTADETTDRLLSTESGNTAAFEEIKPQSAPAPVKGENPALQSKISNILEPKAEGAGTGAWEGENGLYLTSEENAAADRFLGRAKDAESNITPVVMDVKNSVPGAEAVGYPDFVLKSPESFKRKLATTLSEGPTRDLDSALADMKDSVRYTLKLPESGYTDGVNQTISKFQDAGFENVKFKNTWGSDAYKGINSFWRDPQTGHVFEMQFHTQDSFDAKMDTHELYEQARLPGVSPEQVQALQDQQNQIFGAIPRPPGATGIKLPETRK</sequence>
<dbReference type="Proteomes" id="UP000676325">
    <property type="component" value="Unassembled WGS sequence"/>
</dbReference>
<dbReference type="RefSeq" id="WP_212517516.1">
    <property type="nucleotide sequence ID" value="NZ_JAGSOH010000016.1"/>
</dbReference>
<feature type="region of interest" description="Disordered" evidence="1">
    <location>
        <begin position="21"/>
        <end position="73"/>
    </location>
</feature>
<comment type="caution">
    <text evidence="2">The sequence shown here is derived from an EMBL/GenBank/DDBJ whole genome shotgun (WGS) entry which is preliminary data.</text>
</comment>
<organism evidence="2 3">
    <name type="scientific">Actinospica acidithermotolerans</name>
    <dbReference type="NCBI Taxonomy" id="2828514"/>
    <lineage>
        <taxon>Bacteria</taxon>
        <taxon>Bacillati</taxon>
        <taxon>Actinomycetota</taxon>
        <taxon>Actinomycetes</taxon>
        <taxon>Catenulisporales</taxon>
        <taxon>Actinospicaceae</taxon>
        <taxon>Actinospica</taxon>
    </lineage>
</organism>
<evidence type="ECO:0000256" key="1">
    <source>
        <dbReference type="SAM" id="MobiDB-lite"/>
    </source>
</evidence>
<feature type="compositionally biased region" description="Polar residues" evidence="1">
    <location>
        <begin position="33"/>
        <end position="53"/>
    </location>
</feature>
<evidence type="ECO:0000313" key="2">
    <source>
        <dbReference type="EMBL" id="MBR7826367.1"/>
    </source>
</evidence>